<dbReference type="KEGG" id="mlr:MELLADRAFT_101833"/>
<protein>
    <submittedName>
        <fullName evidence="2">Uncharacterized protein</fullName>
    </submittedName>
</protein>
<proteinExistence type="predicted"/>
<dbReference type="Proteomes" id="UP000001072">
    <property type="component" value="Unassembled WGS sequence"/>
</dbReference>
<evidence type="ECO:0000313" key="3">
    <source>
        <dbReference type="Proteomes" id="UP000001072"/>
    </source>
</evidence>
<dbReference type="GeneID" id="18921493"/>
<dbReference type="EMBL" id="GL883091">
    <property type="protein sequence ID" value="EGG12349.1"/>
    <property type="molecule type" value="Genomic_DNA"/>
</dbReference>
<reference evidence="3" key="1">
    <citation type="journal article" date="2011" name="Proc. Natl. Acad. Sci. U.S.A.">
        <title>Obligate biotrophy features unraveled by the genomic analysis of rust fungi.</title>
        <authorList>
            <person name="Duplessis S."/>
            <person name="Cuomo C.A."/>
            <person name="Lin Y.-C."/>
            <person name="Aerts A."/>
            <person name="Tisserant E."/>
            <person name="Veneault-Fourrey C."/>
            <person name="Joly D.L."/>
            <person name="Hacquard S."/>
            <person name="Amselem J."/>
            <person name="Cantarel B.L."/>
            <person name="Chiu R."/>
            <person name="Coutinho P.M."/>
            <person name="Feau N."/>
            <person name="Field M."/>
            <person name="Frey P."/>
            <person name="Gelhaye E."/>
            <person name="Goldberg J."/>
            <person name="Grabherr M.G."/>
            <person name="Kodira C.D."/>
            <person name="Kohler A."/>
            <person name="Kuees U."/>
            <person name="Lindquist E.A."/>
            <person name="Lucas S.M."/>
            <person name="Mago R."/>
            <person name="Mauceli E."/>
            <person name="Morin E."/>
            <person name="Murat C."/>
            <person name="Pangilinan J.L."/>
            <person name="Park R."/>
            <person name="Pearson M."/>
            <person name="Quesneville H."/>
            <person name="Rouhier N."/>
            <person name="Sakthikumar S."/>
            <person name="Salamov A.A."/>
            <person name="Schmutz J."/>
            <person name="Selles B."/>
            <person name="Shapiro H."/>
            <person name="Tanguay P."/>
            <person name="Tuskan G.A."/>
            <person name="Henrissat B."/>
            <person name="Van de Peer Y."/>
            <person name="Rouze P."/>
            <person name="Ellis J.G."/>
            <person name="Dodds P.N."/>
            <person name="Schein J.E."/>
            <person name="Zhong S."/>
            <person name="Hamelin R.C."/>
            <person name="Grigoriev I.V."/>
            <person name="Szabo L.J."/>
            <person name="Martin F."/>
        </authorList>
    </citation>
    <scope>NUCLEOTIDE SEQUENCE [LARGE SCALE GENOMIC DNA]</scope>
    <source>
        <strain evidence="3">98AG31 / pathotype 3-4-7</strain>
    </source>
</reference>
<organism evidence="3">
    <name type="scientific">Melampsora larici-populina (strain 98AG31 / pathotype 3-4-7)</name>
    <name type="common">Poplar leaf rust fungus</name>
    <dbReference type="NCBI Taxonomy" id="747676"/>
    <lineage>
        <taxon>Eukaryota</taxon>
        <taxon>Fungi</taxon>
        <taxon>Dikarya</taxon>
        <taxon>Basidiomycota</taxon>
        <taxon>Pucciniomycotina</taxon>
        <taxon>Pucciniomycetes</taxon>
        <taxon>Pucciniales</taxon>
        <taxon>Melampsoraceae</taxon>
        <taxon>Melampsora</taxon>
    </lineage>
</organism>
<evidence type="ECO:0000313" key="2">
    <source>
        <dbReference type="EMBL" id="EGG12349.1"/>
    </source>
</evidence>
<accession>F4R521</accession>
<dbReference type="VEuPathDB" id="FungiDB:MELLADRAFT_101833"/>
<feature type="compositionally biased region" description="Polar residues" evidence="1">
    <location>
        <begin position="86"/>
        <end position="97"/>
    </location>
</feature>
<feature type="region of interest" description="Disordered" evidence="1">
    <location>
        <begin position="86"/>
        <end position="112"/>
    </location>
</feature>
<name>F4R521_MELLP</name>
<keyword evidence="3" id="KW-1185">Reference proteome</keyword>
<dbReference type="AlphaFoldDB" id="F4R521"/>
<dbReference type="InParanoid" id="F4R521"/>
<sequence length="123" mass="14150">MPMRSYNFLEGEAGVRLSDSNEIKYMRLEVLLTSLECLRRQVEPSQLHQRILPVNLALRLLRPLSLLLRPQARKPTKVVPIPRQTPYQSFLGRSSGQLHDDKGQAAFGGDDYAGNHWDEPWRL</sequence>
<dbReference type="RefSeq" id="XP_007404724.1">
    <property type="nucleotide sequence ID" value="XM_007404662.1"/>
</dbReference>
<dbReference type="HOGENOM" id="CLU_2015771_0_0_1"/>
<gene>
    <name evidence="2" type="ORF">MELLADRAFT_101833</name>
</gene>
<evidence type="ECO:0000256" key="1">
    <source>
        <dbReference type="SAM" id="MobiDB-lite"/>
    </source>
</evidence>